<reference evidence="2 3" key="2">
    <citation type="submission" date="2019-08" db="EMBL/GenBank/DDBJ databases">
        <title>Jejuicoccus antrihumi gen. nov., sp. nov., a new member of the family Dermacoccaceae isolated from a cave.</title>
        <authorList>
            <person name="Schumann P."/>
            <person name="Kim I.S."/>
        </authorList>
    </citation>
    <scope>NUCLEOTIDE SEQUENCE [LARGE SCALE GENOMIC DNA]</scope>
    <source>
        <strain evidence="2 3">C5-26</strain>
    </source>
</reference>
<keyword evidence="2" id="KW-0378">Hydrolase</keyword>
<sequence length="565" mass="61434">MPAPEIIYTNAKVITMAESFDEACNGLTDTAEAFATLDGRVTGVGSNQEVLATGGPRTRIVDLKGATVLPGFIDAHSHFPGSGLQGIRWTDLSAPPNGLVRNIASLVEEMGRWAGHSDGWVLGRGYDQTLLTETRHPTRWELDGVSPDRPVWVWHASGHMGVGNSRSLEVAGITANSANPTGGYIDKDPVSGQPTGLLQEAAARLIEREIPPPSGSERDLAAAHAMREYLGVGVTTSIIAGGDLPALEDLRRWRRAGTLAMRVIMMQWSNPTVTELTGDLEGEGDDWLSLGAHGESVHDGSLQGYTGYLSQPYFKVAADSGYDPSWRGFPIESRETLTERVSDLARLGLRSAIHANGDAAIDDLLFAYAAAADGSQACFRWRIEHAQTVRDDQLDRFNDLHISPSFFVSHVYYWGDQHRDTFLGLERARRISPLKSAIERGIRFSIHLDSPVVPMNPLHAVWCAVNRLTRSGQVLGPEERVTPHLALRAVTIDAAWQNLIDDTRGSIEPGKLADFVILAENPLTIDPLGIKDIEVLEVRIAGEPVHCINGTNEPGKAGRTDDVHN</sequence>
<keyword evidence="3" id="KW-1185">Reference proteome</keyword>
<dbReference type="Proteomes" id="UP000320244">
    <property type="component" value="Unassembled WGS sequence"/>
</dbReference>
<feature type="domain" description="Amidohydrolase 3" evidence="1">
    <location>
        <begin position="59"/>
        <end position="546"/>
    </location>
</feature>
<dbReference type="CDD" id="cd01300">
    <property type="entry name" value="YtcJ_like"/>
    <property type="match status" value="1"/>
</dbReference>
<proteinExistence type="predicted"/>
<dbReference type="InterPro" id="IPR011059">
    <property type="entry name" value="Metal-dep_hydrolase_composite"/>
</dbReference>
<evidence type="ECO:0000313" key="3">
    <source>
        <dbReference type="Proteomes" id="UP000320244"/>
    </source>
</evidence>
<dbReference type="InterPro" id="IPR032466">
    <property type="entry name" value="Metal_Hydrolase"/>
</dbReference>
<dbReference type="SUPFAM" id="SSF51338">
    <property type="entry name" value="Composite domain of metallo-dependent hydrolases"/>
    <property type="match status" value="1"/>
</dbReference>
<dbReference type="InterPro" id="IPR033932">
    <property type="entry name" value="YtcJ-like"/>
</dbReference>
<dbReference type="InterPro" id="IPR013108">
    <property type="entry name" value="Amidohydro_3"/>
</dbReference>
<protein>
    <submittedName>
        <fullName evidence="2">Amidohydrolase</fullName>
    </submittedName>
</protein>
<dbReference type="PANTHER" id="PTHR22642">
    <property type="entry name" value="IMIDAZOLONEPROPIONASE"/>
    <property type="match status" value="1"/>
</dbReference>
<name>A0A563E7I2_9MICO</name>
<dbReference type="Gene3D" id="3.20.20.140">
    <property type="entry name" value="Metal-dependent hydrolases"/>
    <property type="match status" value="1"/>
</dbReference>
<dbReference type="SUPFAM" id="SSF51556">
    <property type="entry name" value="Metallo-dependent hydrolases"/>
    <property type="match status" value="1"/>
</dbReference>
<comment type="caution">
    <text evidence="2">The sequence shown here is derived from an EMBL/GenBank/DDBJ whole genome shotgun (WGS) entry which is preliminary data.</text>
</comment>
<dbReference type="AlphaFoldDB" id="A0A563E7I2"/>
<dbReference type="GO" id="GO:0016810">
    <property type="term" value="F:hydrolase activity, acting on carbon-nitrogen (but not peptide) bonds"/>
    <property type="evidence" value="ECO:0007669"/>
    <property type="project" value="InterPro"/>
</dbReference>
<dbReference type="Gene3D" id="2.30.40.10">
    <property type="entry name" value="Urease, subunit C, domain 1"/>
    <property type="match status" value="1"/>
</dbReference>
<gene>
    <name evidence="2" type="ORF">FGL98_01415</name>
</gene>
<reference evidence="2 3" key="1">
    <citation type="submission" date="2019-05" db="EMBL/GenBank/DDBJ databases">
        <authorList>
            <person name="Lee S.D."/>
        </authorList>
    </citation>
    <scope>NUCLEOTIDE SEQUENCE [LARGE SCALE GENOMIC DNA]</scope>
    <source>
        <strain evidence="2 3">C5-26</strain>
    </source>
</reference>
<dbReference type="PANTHER" id="PTHR22642:SF2">
    <property type="entry name" value="PROTEIN LONG AFTER FAR-RED 3"/>
    <property type="match status" value="1"/>
</dbReference>
<dbReference type="Gene3D" id="3.10.310.70">
    <property type="match status" value="1"/>
</dbReference>
<dbReference type="EMBL" id="VCQV01000002">
    <property type="protein sequence ID" value="TWP38486.1"/>
    <property type="molecule type" value="Genomic_DNA"/>
</dbReference>
<dbReference type="RefSeq" id="WP_146314886.1">
    <property type="nucleotide sequence ID" value="NZ_VCQV01000002.1"/>
</dbReference>
<dbReference type="OrthoDB" id="3173428at2"/>
<accession>A0A563E7I2</accession>
<organism evidence="2 3">
    <name type="scientific">Leekyejoonella antrihumi</name>
    <dbReference type="NCBI Taxonomy" id="1660198"/>
    <lineage>
        <taxon>Bacteria</taxon>
        <taxon>Bacillati</taxon>
        <taxon>Actinomycetota</taxon>
        <taxon>Actinomycetes</taxon>
        <taxon>Micrococcales</taxon>
        <taxon>Dermacoccaceae</taxon>
        <taxon>Leekyejoonella</taxon>
    </lineage>
</organism>
<evidence type="ECO:0000313" key="2">
    <source>
        <dbReference type="EMBL" id="TWP38486.1"/>
    </source>
</evidence>
<dbReference type="Pfam" id="PF07969">
    <property type="entry name" value="Amidohydro_3"/>
    <property type="match status" value="1"/>
</dbReference>
<evidence type="ECO:0000259" key="1">
    <source>
        <dbReference type="Pfam" id="PF07969"/>
    </source>
</evidence>